<dbReference type="InterPro" id="IPR056647">
    <property type="entry name" value="DUF7745"/>
</dbReference>
<evidence type="ECO:0000313" key="2">
    <source>
        <dbReference type="EMBL" id="RDY01153.1"/>
    </source>
</evidence>
<accession>A0A371HED4</accession>
<feature type="non-terminal residue" evidence="2">
    <location>
        <position position="1"/>
    </location>
</feature>
<dbReference type="OrthoDB" id="1396996at2759"/>
<dbReference type="Proteomes" id="UP000257109">
    <property type="component" value="Unassembled WGS sequence"/>
</dbReference>
<keyword evidence="3" id="KW-1185">Reference proteome</keyword>
<organism evidence="2 3">
    <name type="scientific">Mucuna pruriens</name>
    <name type="common">Velvet bean</name>
    <name type="synonym">Dolichos pruriens</name>
    <dbReference type="NCBI Taxonomy" id="157652"/>
    <lineage>
        <taxon>Eukaryota</taxon>
        <taxon>Viridiplantae</taxon>
        <taxon>Streptophyta</taxon>
        <taxon>Embryophyta</taxon>
        <taxon>Tracheophyta</taxon>
        <taxon>Spermatophyta</taxon>
        <taxon>Magnoliopsida</taxon>
        <taxon>eudicotyledons</taxon>
        <taxon>Gunneridae</taxon>
        <taxon>Pentapetalae</taxon>
        <taxon>rosids</taxon>
        <taxon>fabids</taxon>
        <taxon>Fabales</taxon>
        <taxon>Fabaceae</taxon>
        <taxon>Papilionoideae</taxon>
        <taxon>50 kb inversion clade</taxon>
        <taxon>NPAAA clade</taxon>
        <taxon>indigoferoid/millettioid clade</taxon>
        <taxon>Phaseoleae</taxon>
        <taxon>Mucuna</taxon>
    </lineage>
</organism>
<dbReference type="Pfam" id="PF24924">
    <property type="entry name" value="DUF7745"/>
    <property type="match status" value="1"/>
</dbReference>
<evidence type="ECO:0000259" key="1">
    <source>
        <dbReference type="Pfam" id="PF24924"/>
    </source>
</evidence>
<reference evidence="2" key="1">
    <citation type="submission" date="2018-05" db="EMBL/GenBank/DDBJ databases">
        <title>Draft genome of Mucuna pruriens seed.</title>
        <authorList>
            <person name="Nnadi N.E."/>
            <person name="Vos R."/>
            <person name="Hasami M.H."/>
            <person name="Devisetty U.K."/>
            <person name="Aguiy J.C."/>
        </authorList>
    </citation>
    <scope>NUCLEOTIDE SEQUENCE [LARGE SCALE GENOMIC DNA]</scope>
    <source>
        <strain evidence="2">JCA_2017</strain>
    </source>
</reference>
<feature type="domain" description="DUF7745" evidence="1">
    <location>
        <begin position="42"/>
        <end position="174"/>
    </location>
</feature>
<proteinExistence type="predicted"/>
<evidence type="ECO:0000313" key="3">
    <source>
        <dbReference type="Proteomes" id="UP000257109"/>
    </source>
</evidence>
<dbReference type="PANTHER" id="PTHR48154">
    <property type="entry name" value="PROTEIN, PUTATIVE-RELATED"/>
    <property type="match status" value="1"/>
</dbReference>
<sequence>MTMEPKEGKRASLPIRVKLPELKSLKRFDNLLRGCRHLNFDNKVVRMLKVSESESELAKKRLRRNSVEGIPRAYLEERMEYLSKMGDWKTFVDVLGLSLFGIVLLTRLDNYMDHAAINAFWTCREKNKNHVVAILANTYYTLNNSHEGKEGIMTCSSHTLYLWITTHIFTSTRNTPCPIEDYKWCFVKILTDQEWA</sequence>
<protein>
    <recommendedName>
        <fullName evidence="1">DUF7745 domain-containing protein</fullName>
    </recommendedName>
</protein>
<dbReference type="EMBL" id="QJKJ01002824">
    <property type="protein sequence ID" value="RDY01153.1"/>
    <property type="molecule type" value="Genomic_DNA"/>
</dbReference>
<dbReference type="PANTHER" id="PTHR48154:SF1">
    <property type="entry name" value="PROTEIN, PUTATIVE-RELATED"/>
    <property type="match status" value="1"/>
</dbReference>
<name>A0A371HED4_MUCPR</name>
<comment type="caution">
    <text evidence="2">The sequence shown here is derived from an EMBL/GenBank/DDBJ whole genome shotgun (WGS) entry which is preliminary data.</text>
</comment>
<dbReference type="AlphaFoldDB" id="A0A371HED4"/>
<gene>
    <name evidence="2" type="ORF">CR513_15552</name>
</gene>